<sequence length="214" mass="23199">MRLFNAFAAAALALSVGPLRAQSLPPQLRLKAGFNLAHFVISPDVRGRLVVPLALGAEYRVGPRLSLYAQAEAYLPTGRATGNRRARAALPLPGGTGALGVRYYYHHARSTDSLVRRPARFGDYLALEGSGEWQELTAARSRGRRRSATPSRLVPGMYALVGTQRGWDGHPLLFDASAGLGVQAPAQYYARPEQVPTHAWAVAAQVNLRVYFGH</sequence>
<reference evidence="2 3" key="1">
    <citation type="journal article" date="2019" name="Environ. Microbiol.">
        <title>Species interactions and distinct microbial communities in high Arctic permafrost affected cryosols are associated with the CH4 and CO2 gas fluxes.</title>
        <authorList>
            <person name="Altshuler I."/>
            <person name="Hamel J."/>
            <person name="Turney S."/>
            <person name="Magnuson E."/>
            <person name="Levesque R."/>
            <person name="Greer C."/>
            <person name="Whyte L.G."/>
        </authorList>
    </citation>
    <scope>NUCLEOTIDE SEQUENCE [LARGE SCALE GENOMIC DNA]</scope>
    <source>
        <strain evidence="2 3">S9.2P</strain>
    </source>
</reference>
<protein>
    <recommendedName>
        <fullName evidence="4">Outer membrane protein beta-barrel domain-containing protein</fullName>
    </recommendedName>
</protein>
<evidence type="ECO:0000313" key="3">
    <source>
        <dbReference type="Proteomes" id="UP000317646"/>
    </source>
</evidence>
<keyword evidence="3" id="KW-1185">Reference proteome</keyword>
<evidence type="ECO:0000256" key="1">
    <source>
        <dbReference type="SAM" id="SignalP"/>
    </source>
</evidence>
<name>A0A502GL54_9BACT</name>
<feature type="chain" id="PRO_5021347283" description="Outer membrane protein beta-barrel domain-containing protein" evidence="1">
    <location>
        <begin position="22"/>
        <end position="214"/>
    </location>
</feature>
<dbReference type="EMBL" id="RCYZ01000008">
    <property type="protein sequence ID" value="TPG62869.1"/>
    <property type="molecule type" value="Genomic_DNA"/>
</dbReference>
<dbReference type="OrthoDB" id="880472at2"/>
<evidence type="ECO:0008006" key="4">
    <source>
        <dbReference type="Google" id="ProtNLM"/>
    </source>
</evidence>
<evidence type="ECO:0000313" key="2">
    <source>
        <dbReference type="EMBL" id="TPG62869.1"/>
    </source>
</evidence>
<feature type="signal peptide" evidence="1">
    <location>
        <begin position="1"/>
        <end position="21"/>
    </location>
</feature>
<dbReference type="AlphaFoldDB" id="A0A502GL54"/>
<comment type="caution">
    <text evidence="2">The sequence shown here is derived from an EMBL/GenBank/DDBJ whole genome shotgun (WGS) entry which is preliminary data.</text>
</comment>
<dbReference type="RefSeq" id="WP_140468748.1">
    <property type="nucleotide sequence ID" value="NZ_RCYZ01000008.1"/>
</dbReference>
<proteinExistence type="predicted"/>
<organism evidence="2 3">
    <name type="scientific">Hymenobacter nivis</name>
    <dbReference type="NCBI Taxonomy" id="1850093"/>
    <lineage>
        <taxon>Bacteria</taxon>
        <taxon>Pseudomonadati</taxon>
        <taxon>Bacteroidota</taxon>
        <taxon>Cytophagia</taxon>
        <taxon>Cytophagales</taxon>
        <taxon>Hymenobacteraceae</taxon>
        <taxon>Hymenobacter</taxon>
    </lineage>
</organism>
<accession>A0A502GL54</accession>
<keyword evidence="1" id="KW-0732">Signal</keyword>
<dbReference type="Proteomes" id="UP000317646">
    <property type="component" value="Unassembled WGS sequence"/>
</dbReference>
<gene>
    <name evidence="2" type="ORF">EAH73_17515</name>
</gene>